<dbReference type="Gene3D" id="3.40.390.10">
    <property type="entry name" value="Collagenase (Catalytic Domain)"/>
    <property type="match status" value="1"/>
</dbReference>
<protein>
    <submittedName>
        <fullName evidence="3">M12 family metallo-peptidase</fullName>
    </submittedName>
</protein>
<sequence>MKNLSFILLFSMSFFFGQNQRSDIKNSFAFNFANFKNQFENSSTNKKKITGRINLPVPGTLDVLFNLTENDFIEKRIPNIITFNGVSKDNKFSMKLTLMNDSFSAAIKSDKGEYFFIEKIENTVDRYRITTLAEASGEGGFVCNAELDFPELNNELLAKSVTPFPLGTQIKKFRLAVATRGESAQALGNTDLVLAQVVSKFNAVSLAYESELAVTFTLIAETTNKTLIFSDPSSDPYSTTGPAESSTVFQNLNASGVLTYNKYDIGHTVEITTGSSTSGSAGGTPCSNTSKAAGFTNFGTQSTLASATQVLCHEMGHQFGAGHTFNAGGGCAGSWSANSAVEPGAGSTFLAYANLCSSPVDVRYIPTRDIPFFHARSMDQILTKIQNTSNCYTIVTSSNIPPVANAGVDITIPKNTPFKLIGLGSDANNTSLTYTWDQNDLATTDDRGAMGSTLAGEGGYTAVNSTTAPLFRSQFSNVSGERYFPAMEYVLNNQNIPPLQAGEALSNVGRDINLRFAVRDNNPTYGGIDSDDIVVTVSNTGPLSVSYPNASGVTLNAGSNINVTWDVNNTNTLKNTVNILLSTDGGLTFPLILAENTPNNGSKNITIPNVPSTTTARIKVVAIINSSAEFFDISDTNFTINSTCAAYATYAYPTDAVTAVSGSALANLNMTAPQAVESEISSFVNNYSNTSVSMHNLIIYNNSNLITPVFRDVRNGMVKKFKVTISGNYVINKSAGYMILSLASGNPFTTANFVSSGGFVNDSGNGVSVYSSTKSAYLTEGTDYYLFLSSASSSGATHTITIDGPGKMLFETMPPSGYSYLFAAVGNNGNIITTSATADFTTLPPGTYTIQGFSYLSTINPSTFVNQTFSNLILAGNCINLSKRNRKLTLTSTLSTSDLTYDKGIKFAPNPVNDFLYVITKKKITHYDVYDMSGRNLLYKNKFTDKIDFRNFSSGNYILRLYENHVLVHQVLVIKK</sequence>
<dbReference type="Pfam" id="PF18962">
    <property type="entry name" value="Por_Secre_tail"/>
    <property type="match status" value="1"/>
</dbReference>
<dbReference type="Proteomes" id="UP001208649">
    <property type="component" value="Unassembled WGS sequence"/>
</dbReference>
<dbReference type="InterPro" id="IPR026444">
    <property type="entry name" value="Secre_tail"/>
</dbReference>
<dbReference type="RefSeq" id="WP_263003950.1">
    <property type="nucleotide sequence ID" value="NZ_JAOTEM010000004.1"/>
</dbReference>
<feature type="domain" description="Secretion system C-terminal sorting" evidence="2">
    <location>
        <begin position="909"/>
        <end position="967"/>
    </location>
</feature>
<dbReference type="Pfam" id="PF13583">
    <property type="entry name" value="Reprolysin_4"/>
    <property type="match status" value="1"/>
</dbReference>
<dbReference type="EMBL" id="JAOTEM010000004">
    <property type="protein sequence ID" value="MCU7618434.1"/>
    <property type="molecule type" value="Genomic_DNA"/>
</dbReference>
<dbReference type="NCBIfam" id="TIGR04183">
    <property type="entry name" value="Por_Secre_tail"/>
    <property type="match status" value="1"/>
</dbReference>
<evidence type="ECO:0000256" key="1">
    <source>
        <dbReference type="ARBA" id="ARBA00022729"/>
    </source>
</evidence>
<organism evidence="3 4">
    <name type="scientific">Chryseobacterium edaphi</name>
    <dbReference type="NCBI Taxonomy" id="2976532"/>
    <lineage>
        <taxon>Bacteria</taxon>
        <taxon>Pseudomonadati</taxon>
        <taxon>Bacteroidota</taxon>
        <taxon>Flavobacteriia</taxon>
        <taxon>Flavobacteriales</taxon>
        <taxon>Weeksellaceae</taxon>
        <taxon>Chryseobacterium group</taxon>
        <taxon>Chryseobacterium</taxon>
    </lineage>
</organism>
<gene>
    <name evidence="3" type="ORF">NZ698_14635</name>
</gene>
<evidence type="ECO:0000313" key="3">
    <source>
        <dbReference type="EMBL" id="MCU7618434.1"/>
    </source>
</evidence>
<evidence type="ECO:0000313" key="4">
    <source>
        <dbReference type="Proteomes" id="UP001208649"/>
    </source>
</evidence>
<accession>A0ABT2W8X7</accession>
<reference evidence="4" key="1">
    <citation type="submission" date="2023-07" db="EMBL/GenBank/DDBJ databases">
        <title>Chryseobacterium sp. strain PBS4-4 Genome sequencing and assembly.</title>
        <authorList>
            <person name="Jung Y."/>
        </authorList>
    </citation>
    <scope>NUCLEOTIDE SEQUENCE [LARGE SCALE GENOMIC DNA]</scope>
    <source>
        <strain evidence="4">PBS4-4</strain>
    </source>
</reference>
<comment type="caution">
    <text evidence="3">The sequence shown here is derived from an EMBL/GenBank/DDBJ whole genome shotgun (WGS) entry which is preliminary data.</text>
</comment>
<keyword evidence="1" id="KW-0732">Signal</keyword>
<evidence type="ECO:0000259" key="2">
    <source>
        <dbReference type="Pfam" id="PF18962"/>
    </source>
</evidence>
<keyword evidence="4" id="KW-1185">Reference proteome</keyword>
<name>A0ABT2W8X7_9FLAO</name>
<dbReference type="InterPro" id="IPR024079">
    <property type="entry name" value="MetalloPept_cat_dom_sf"/>
</dbReference>
<proteinExistence type="predicted"/>
<dbReference type="SUPFAM" id="SSF55486">
    <property type="entry name" value="Metalloproteases ('zincins'), catalytic domain"/>
    <property type="match status" value="1"/>
</dbReference>